<organism evidence="2 3">
    <name type="scientific">Apiosordaria backusii</name>
    <dbReference type="NCBI Taxonomy" id="314023"/>
    <lineage>
        <taxon>Eukaryota</taxon>
        <taxon>Fungi</taxon>
        <taxon>Dikarya</taxon>
        <taxon>Ascomycota</taxon>
        <taxon>Pezizomycotina</taxon>
        <taxon>Sordariomycetes</taxon>
        <taxon>Sordariomycetidae</taxon>
        <taxon>Sordariales</taxon>
        <taxon>Lasiosphaeriaceae</taxon>
        <taxon>Apiosordaria</taxon>
    </lineage>
</organism>
<dbReference type="Proteomes" id="UP001172159">
    <property type="component" value="Unassembled WGS sequence"/>
</dbReference>
<name>A0AA40DIN3_9PEZI</name>
<feature type="coiled-coil region" evidence="1">
    <location>
        <begin position="231"/>
        <end position="272"/>
    </location>
</feature>
<evidence type="ECO:0000313" key="2">
    <source>
        <dbReference type="EMBL" id="KAK0701358.1"/>
    </source>
</evidence>
<evidence type="ECO:0000313" key="3">
    <source>
        <dbReference type="Proteomes" id="UP001172159"/>
    </source>
</evidence>
<proteinExistence type="predicted"/>
<keyword evidence="3" id="KW-1185">Reference proteome</keyword>
<protein>
    <submittedName>
        <fullName evidence="2">Uncharacterized protein</fullName>
    </submittedName>
</protein>
<dbReference type="EMBL" id="JAUKTV010000029">
    <property type="protein sequence ID" value="KAK0701358.1"/>
    <property type="molecule type" value="Genomic_DNA"/>
</dbReference>
<accession>A0AA40DIN3</accession>
<gene>
    <name evidence="2" type="ORF">B0T21DRAFT_432561</name>
</gene>
<keyword evidence="1" id="KW-0175">Coiled coil</keyword>
<dbReference type="AlphaFoldDB" id="A0AA40DIN3"/>
<evidence type="ECO:0000256" key="1">
    <source>
        <dbReference type="SAM" id="Coils"/>
    </source>
</evidence>
<comment type="caution">
    <text evidence="2">The sequence shown here is derived from an EMBL/GenBank/DDBJ whole genome shotgun (WGS) entry which is preliminary data.</text>
</comment>
<reference evidence="2" key="1">
    <citation type="submission" date="2023-06" db="EMBL/GenBank/DDBJ databases">
        <title>Genome-scale phylogeny and comparative genomics of the fungal order Sordariales.</title>
        <authorList>
            <consortium name="Lawrence Berkeley National Laboratory"/>
            <person name="Hensen N."/>
            <person name="Bonometti L."/>
            <person name="Westerberg I."/>
            <person name="Brannstrom I.O."/>
            <person name="Guillou S."/>
            <person name="Cros-Aarteil S."/>
            <person name="Calhoun S."/>
            <person name="Haridas S."/>
            <person name="Kuo A."/>
            <person name="Mondo S."/>
            <person name="Pangilinan J."/>
            <person name="Riley R."/>
            <person name="Labutti K."/>
            <person name="Andreopoulos B."/>
            <person name="Lipzen A."/>
            <person name="Chen C."/>
            <person name="Yanf M."/>
            <person name="Daum C."/>
            <person name="Ng V."/>
            <person name="Clum A."/>
            <person name="Steindorff A."/>
            <person name="Ohm R."/>
            <person name="Martin F."/>
            <person name="Silar P."/>
            <person name="Natvig D."/>
            <person name="Lalanne C."/>
            <person name="Gautier V."/>
            <person name="Ament-Velasquez S.L."/>
            <person name="Kruys A."/>
            <person name="Hutchinson M.I."/>
            <person name="Powell A.J."/>
            <person name="Barry K."/>
            <person name="Miller A.N."/>
            <person name="Grigoriev I.V."/>
            <person name="Debuchy R."/>
            <person name="Gladieux P."/>
            <person name="Thoren M.H."/>
            <person name="Johannesson H."/>
        </authorList>
    </citation>
    <scope>NUCLEOTIDE SEQUENCE</scope>
    <source>
        <strain evidence="2">CBS 540.89</strain>
    </source>
</reference>
<sequence>MSASRRDEIAGAKGKDMVSHPIKHPRRVRSSASTCHSSYTSVLSSIVLPARMSGTYPPHRVDPSHSTQTSSLVEVASSGSVANIAATPAAIDAASSVTQCETCQAALAVGSQSDFDDKRYTLDLISTAINLNLRPSPELVEQFQHVMEYNVNNMANFATNSKTSSKMSRFAIASALMMLPERIDKIASMLKKNTENKNKEEGMVENAIFLLELIGWAKKIEDLCGCAVAAHEERKAKVIALEAELQERQDELEAQAIRIRALEQRMNRIIRRWLVEDAFDRAFDLD</sequence>